<feature type="transmembrane region" description="Helical" evidence="6">
    <location>
        <begin position="168"/>
        <end position="187"/>
    </location>
</feature>
<keyword evidence="8" id="KW-1185">Reference proteome</keyword>
<evidence type="ECO:0000313" key="8">
    <source>
        <dbReference type="Proteomes" id="UP000030755"/>
    </source>
</evidence>
<evidence type="ECO:0000256" key="4">
    <source>
        <dbReference type="ARBA" id="ARBA00022989"/>
    </source>
</evidence>
<keyword evidence="3 6" id="KW-0812">Transmembrane</keyword>
<evidence type="ECO:0000313" key="7">
    <source>
        <dbReference type="EMBL" id="EPZ32559.1"/>
    </source>
</evidence>
<comment type="subcellular location">
    <subcellularLocation>
        <location evidence="1">Membrane</location>
        <topology evidence="1">Multi-pass membrane protein</topology>
    </subcellularLocation>
</comment>
<name>A0A075AVJ7_ROZAC</name>
<dbReference type="PANTHER" id="PTHR12050:SF0">
    <property type="entry name" value="RH04491P"/>
    <property type="match status" value="1"/>
</dbReference>
<feature type="transmembrane region" description="Helical" evidence="6">
    <location>
        <begin position="199"/>
        <end position="219"/>
    </location>
</feature>
<evidence type="ECO:0000256" key="3">
    <source>
        <dbReference type="ARBA" id="ARBA00022692"/>
    </source>
</evidence>
<evidence type="ECO:0000256" key="1">
    <source>
        <dbReference type="ARBA" id="ARBA00004141"/>
    </source>
</evidence>
<gene>
    <name evidence="7" type="ORF">O9G_004133</name>
</gene>
<dbReference type="AlphaFoldDB" id="A0A075AVJ7"/>
<dbReference type="InterPro" id="IPR007262">
    <property type="entry name" value="Vps55/LEPROT"/>
</dbReference>
<dbReference type="GO" id="GO:0032511">
    <property type="term" value="P:late endosome to vacuole transport via multivesicular body sorting pathway"/>
    <property type="evidence" value="ECO:0007669"/>
    <property type="project" value="TreeGrafter"/>
</dbReference>
<accession>A0A075AVJ7</accession>
<sequence length="226" mass="25460">MGMHSKNMTSVGKFFIENIIKGLPEELDHFTLYTTLKTFLSIKKYHLSCLYQLYAAGGGKLHQQWVNEIKRFICGNMAQIDPLVLARLLYDTTNLIVMSEEEFISTDHILFKHSSPFHRHFAYSLGMCSPKSKCIPVLFYVMASIPTFVANRLSQDRGILSNNTGLDFGYFVSSIFVVSGIAFPIVLYRAQVIPEILELGLSVAGGILIYGSVTAYSYIFTGDDYY</sequence>
<evidence type="ECO:0000256" key="5">
    <source>
        <dbReference type="ARBA" id="ARBA00023136"/>
    </source>
</evidence>
<evidence type="ECO:0000256" key="2">
    <source>
        <dbReference type="ARBA" id="ARBA00005645"/>
    </source>
</evidence>
<protein>
    <submittedName>
        <fullName evidence="7">Uncharacterized protein</fullName>
    </submittedName>
</protein>
<evidence type="ECO:0000256" key="6">
    <source>
        <dbReference type="SAM" id="Phobius"/>
    </source>
</evidence>
<keyword evidence="5 6" id="KW-0472">Membrane</keyword>
<comment type="similarity">
    <text evidence="2">Belongs to the OB-RGRP/VPS55 family.</text>
</comment>
<dbReference type="OrthoDB" id="14246at2759"/>
<dbReference type="PANTHER" id="PTHR12050">
    <property type="entry name" value="LEPTIN RECEPTOR-RELATED"/>
    <property type="match status" value="1"/>
</dbReference>
<feature type="transmembrane region" description="Helical" evidence="6">
    <location>
        <begin position="134"/>
        <end position="153"/>
    </location>
</feature>
<organism evidence="7 8">
    <name type="scientific">Rozella allomycis (strain CSF55)</name>
    <dbReference type="NCBI Taxonomy" id="988480"/>
    <lineage>
        <taxon>Eukaryota</taxon>
        <taxon>Fungi</taxon>
        <taxon>Fungi incertae sedis</taxon>
        <taxon>Cryptomycota</taxon>
        <taxon>Cryptomycota incertae sedis</taxon>
        <taxon>Rozella</taxon>
    </lineage>
</organism>
<keyword evidence="4 6" id="KW-1133">Transmembrane helix</keyword>
<proteinExistence type="inferred from homology"/>
<dbReference type="HOGENOM" id="CLU_1225393_0_0_1"/>
<dbReference type="Pfam" id="PF04133">
    <property type="entry name" value="Vps55"/>
    <property type="match status" value="1"/>
</dbReference>
<dbReference type="GO" id="GO:0016020">
    <property type="term" value="C:membrane"/>
    <property type="evidence" value="ECO:0007669"/>
    <property type="project" value="UniProtKB-SubCell"/>
</dbReference>
<reference evidence="7 8" key="1">
    <citation type="journal article" date="2013" name="Curr. Biol.">
        <title>Shared signatures of parasitism and phylogenomics unite Cryptomycota and microsporidia.</title>
        <authorList>
            <person name="James T.Y."/>
            <person name="Pelin A."/>
            <person name="Bonen L."/>
            <person name="Ahrendt S."/>
            <person name="Sain D."/>
            <person name="Corradi N."/>
            <person name="Stajich J.E."/>
        </authorList>
    </citation>
    <scope>NUCLEOTIDE SEQUENCE [LARGE SCALE GENOMIC DNA]</scope>
    <source>
        <strain evidence="7 8">CSF55</strain>
    </source>
</reference>
<dbReference type="GO" id="GO:0005768">
    <property type="term" value="C:endosome"/>
    <property type="evidence" value="ECO:0007669"/>
    <property type="project" value="TreeGrafter"/>
</dbReference>
<dbReference type="EMBL" id="KE561144">
    <property type="protein sequence ID" value="EPZ32559.1"/>
    <property type="molecule type" value="Genomic_DNA"/>
</dbReference>
<dbReference type="Proteomes" id="UP000030755">
    <property type="component" value="Unassembled WGS sequence"/>
</dbReference>